<feature type="transmembrane region" description="Helical" evidence="7">
    <location>
        <begin position="143"/>
        <end position="162"/>
    </location>
</feature>
<keyword evidence="5 7" id="KW-0472">Membrane</keyword>
<reference evidence="10 11" key="1">
    <citation type="submission" date="2017-03" db="EMBL/GenBank/DDBJ databases">
        <title>Genome analysis of strain PAMC 26577.</title>
        <authorList>
            <person name="Oh H.-M."/>
            <person name="Yang J.-A."/>
        </authorList>
    </citation>
    <scope>NUCLEOTIDE SEQUENCE [LARGE SCALE GENOMIC DNA]</scope>
    <source>
        <strain evidence="10 11">PAMC 26577</strain>
    </source>
</reference>
<dbReference type="SUPFAM" id="SSF52540">
    <property type="entry name" value="P-loop containing nucleoside triphosphate hydrolases"/>
    <property type="match status" value="1"/>
</dbReference>
<evidence type="ECO:0000259" key="8">
    <source>
        <dbReference type="Pfam" id="PF10412"/>
    </source>
</evidence>
<feature type="region of interest" description="Disordered" evidence="6">
    <location>
        <begin position="601"/>
        <end position="629"/>
    </location>
</feature>
<proteinExistence type="predicted"/>
<accession>A0A242MLW9</accession>
<protein>
    <submittedName>
        <fullName evidence="10">Type IV secretory pathway, VirD4 component</fullName>
    </submittedName>
</protein>
<dbReference type="GO" id="GO:0005886">
    <property type="term" value="C:plasma membrane"/>
    <property type="evidence" value="ECO:0007669"/>
    <property type="project" value="UniProtKB-SubCell"/>
</dbReference>
<dbReference type="Proteomes" id="UP000195221">
    <property type="component" value="Unassembled WGS sequence"/>
</dbReference>
<comment type="subcellular location">
    <subcellularLocation>
        <location evidence="1">Cell membrane</location>
        <topology evidence="1">Multi-pass membrane protein</topology>
    </subcellularLocation>
</comment>
<dbReference type="InterPro" id="IPR051539">
    <property type="entry name" value="T4SS-coupling_protein"/>
</dbReference>
<dbReference type="InterPro" id="IPR027417">
    <property type="entry name" value="P-loop_NTPase"/>
</dbReference>
<comment type="caution">
    <text evidence="10">The sequence shown here is derived from an EMBL/GenBank/DDBJ whole genome shotgun (WGS) entry which is preliminary data.</text>
</comment>
<dbReference type="InterPro" id="IPR019476">
    <property type="entry name" value="T4SS_TraD_DNA-bd"/>
</dbReference>
<dbReference type="AlphaFoldDB" id="A0A242MLW9"/>
<dbReference type="InterPro" id="IPR032689">
    <property type="entry name" value="TraG-D_C"/>
</dbReference>
<keyword evidence="3 7" id="KW-0812">Transmembrane</keyword>
<evidence type="ECO:0000259" key="9">
    <source>
        <dbReference type="Pfam" id="PF12696"/>
    </source>
</evidence>
<evidence type="ECO:0000256" key="7">
    <source>
        <dbReference type="SAM" id="Phobius"/>
    </source>
</evidence>
<feature type="transmembrane region" description="Helical" evidence="7">
    <location>
        <begin position="68"/>
        <end position="95"/>
    </location>
</feature>
<feature type="domain" description="Type IV secretion system coupling protein TraD DNA-binding" evidence="8">
    <location>
        <begin position="248"/>
        <end position="379"/>
    </location>
</feature>
<evidence type="ECO:0000313" key="11">
    <source>
        <dbReference type="Proteomes" id="UP000195221"/>
    </source>
</evidence>
<sequence>MASLSGGHVANGAMNYGVPVRGVPQRMIEIAEKKRDERPDFSLIVKTFFFVWAVAAVLLWFLHASQFAIVGGGIIAALVLAPFIAIPLGLFVYFLVMHGYIFPLDRFWSRSMIVGVGALVAYFLLLIVMGLTGLGNQSMSLRMGLFIVVFVGFSGLLLAGFITKKSGQTLRWQGFKGRSAERVEEPPLAQSTAAVMAEATRAFEPVPIPVRPPFGLAVGTSTGTLSARGHGSGMAPNQLVVLGQPDAAQNVMIFGGIGSGKTTRLINPLLLQVLRQDAGALIFDVKTDFIRETMALADKAGRTVQVIGDGGLACNLLAGLSPETASSFIKSAFLLGSKKGGDSFWMDTATEVCRNGLGLLQHVPGQFSLTGLYDYVFDKEAHTNVHDAIDAILADGALSDRETRALKMYRRYHDNVFLEFSDDVRNGVKASIAQVLSAFQHPDLQDAFCGADSARGEVDFTDLVNKGSVYLVEIPRTKYGSEGARFAYLFVKLRFFEMMKARRMTPEWNQSRPVAFICDEYQAIADSISDPDFWDKSRSSQCVGIVSMQGYSSLIEAVGNEKSANAIAQNFRQVFTFRTEDEETIKRLVFLLGKVDREKASRSTSDSTGSSEGRERSHNQNTGSSVSVSVHHEDVINPQLFREMPEGHALAMLSLQGNAYDDVVQCQPIFVS</sequence>
<dbReference type="Pfam" id="PF12696">
    <property type="entry name" value="TraG-D_C"/>
    <property type="match status" value="1"/>
</dbReference>
<evidence type="ECO:0000256" key="4">
    <source>
        <dbReference type="ARBA" id="ARBA00022989"/>
    </source>
</evidence>
<dbReference type="CDD" id="cd01127">
    <property type="entry name" value="TrwB_TraG_TraD_VirD4"/>
    <property type="match status" value="1"/>
</dbReference>
<evidence type="ECO:0000256" key="3">
    <source>
        <dbReference type="ARBA" id="ARBA00022692"/>
    </source>
</evidence>
<feature type="domain" description="TraD/TraG TraM recognition site" evidence="9">
    <location>
        <begin position="513"/>
        <end position="645"/>
    </location>
</feature>
<gene>
    <name evidence="10" type="ORF">PAMC26577_21660</name>
</gene>
<dbReference type="EMBL" id="NBTZ01000093">
    <property type="protein sequence ID" value="OTP72170.1"/>
    <property type="molecule type" value="Genomic_DNA"/>
</dbReference>
<evidence type="ECO:0000256" key="5">
    <source>
        <dbReference type="ARBA" id="ARBA00023136"/>
    </source>
</evidence>
<dbReference type="Pfam" id="PF10412">
    <property type="entry name" value="TrwB_AAD_bind"/>
    <property type="match status" value="1"/>
</dbReference>
<evidence type="ECO:0000256" key="2">
    <source>
        <dbReference type="ARBA" id="ARBA00022475"/>
    </source>
</evidence>
<keyword evidence="2" id="KW-1003">Cell membrane</keyword>
<evidence type="ECO:0000313" key="10">
    <source>
        <dbReference type="EMBL" id="OTP72170.1"/>
    </source>
</evidence>
<feature type="transmembrane region" description="Helical" evidence="7">
    <location>
        <begin position="43"/>
        <end position="62"/>
    </location>
</feature>
<keyword evidence="4 7" id="KW-1133">Transmembrane helix</keyword>
<dbReference type="PANTHER" id="PTHR37937">
    <property type="entry name" value="CONJUGATIVE TRANSFER: DNA TRANSPORT"/>
    <property type="match status" value="1"/>
</dbReference>
<feature type="compositionally biased region" description="Low complexity" evidence="6">
    <location>
        <begin position="602"/>
        <end position="611"/>
    </location>
</feature>
<dbReference type="Gene3D" id="3.40.50.300">
    <property type="entry name" value="P-loop containing nucleotide triphosphate hydrolases"/>
    <property type="match status" value="2"/>
</dbReference>
<evidence type="ECO:0000256" key="1">
    <source>
        <dbReference type="ARBA" id="ARBA00004651"/>
    </source>
</evidence>
<evidence type="ECO:0000256" key="6">
    <source>
        <dbReference type="SAM" id="MobiDB-lite"/>
    </source>
</evidence>
<dbReference type="PANTHER" id="PTHR37937:SF1">
    <property type="entry name" value="CONJUGATIVE TRANSFER: DNA TRANSPORT"/>
    <property type="match status" value="1"/>
</dbReference>
<name>A0A242MLW9_CABSO</name>
<feature type="transmembrane region" description="Helical" evidence="7">
    <location>
        <begin position="107"/>
        <end position="131"/>
    </location>
</feature>
<dbReference type="RefSeq" id="WP_075359014.1">
    <property type="nucleotide sequence ID" value="NZ_MSRG01000054.1"/>
</dbReference>
<organism evidence="10 11">
    <name type="scientific">Caballeronia sordidicola</name>
    <name type="common">Burkholderia sordidicola</name>
    <dbReference type="NCBI Taxonomy" id="196367"/>
    <lineage>
        <taxon>Bacteria</taxon>
        <taxon>Pseudomonadati</taxon>
        <taxon>Pseudomonadota</taxon>
        <taxon>Betaproteobacteria</taxon>
        <taxon>Burkholderiales</taxon>
        <taxon>Burkholderiaceae</taxon>
        <taxon>Caballeronia</taxon>
    </lineage>
</organism>